<dbReference type="PROSITE" id="PS50850">
    <property type="entry name" value="MFS"/>
    <property type="match status" value="1"/>
</dbReference>
<dbReference type="GO" id="GO:0005353">
    <property type="term" value="F:fructose transmembrane transporter activity"/>
    <property type="evidence" value="ECO:0007669"/>
    <property type="project" value="UniProtKB-ARBA"/>
</dbReference>
<dbReference type="GO" id="GO:0070837">
    <property type="term" value="P:dehydroascorbic acid transport"/>
    <property type="evidence" value="ECO:0007669"/>
    <property type="project" value="TreeGrafter"/>
</dbReference>
<feature type="transmembrane region" description="Helical" evidence="15">
    <location>
        <begin position="193"/>
        <end position="214"/>
    </location>
</feature>
<dbReference type="Pfam" id="PF00083">
    <property type="entry name" value="Sugar_tr"/>
    <property type="match status" value="1"/>
</dbReference>
<evidence type="ECO:0000256" key="10">
    <source>
        <dbReference type="ARBA" id="ARBA00022989"/>
    </source>
</evidence>
<feature type="transmembrane region" description="Helical" evidence="15">
    <location>
        <begin position="411"/>
        <end position="431"/>
    </location>
</feature>
<dbReference type="eggNOG" id="KOG0569">
    <property type="taxonomic scope" value="Eukaryota"/>
</dbReference>
<dbReference type="EMBL" id="AFYH01006204">
    <property type="status" value="NOT_ANNOTATED_CDS"/>
    <property type="molecule type" value="Genomic_DNA"/>
</dbReference>
<dbReference type="FunFam" id="1.20.1250.20:FF:001511">
    <property type="entry name" value="Solute carrier family 2, facilitated glucose transporter member 5"/>
    <property type="match status" value="1"/>
</dbReference>
<evidence type="ECO:0000256" key="13">
    <source>
        <dbReference type="ARBA" id="ARBA00031099"/>
    </source>
</evidence>
<dbReference type="InterPro" id="IPR020846">
    <property type="entry name" value="MFS_dom"/>
</dbReference>
<evidence type="ECO:0000256" key="5">
    <source>
        <dbReference type="ARBA" id="ARBA00015973"/>
    </source>
</evidence>
<dbReference type="SUPFAM" id="SSF103473">
    <property type="entry name" value="MFS general substrate transporter"/>
    <property type="match status" value="1"/>
</dbReference>
<evidence type="ECO:0000256" key="3">
    <source>
        <dbReference type="ARBA" id="ARBA00004651"/>
    </source>
</evidence>
<organism evidence="17 18">
    <name type="scientific">Latimeria chalumnae</name>
    <name type="common">Coelacanth</name>
    <dbReference type="NCBI Taxonomy" id="7897"/>
    <lineage>
        <taxon>Eukaryota</taxon>
        <taxon>Metazoa</taxon>
        <taxon>Chordata</taxon>
        <taxon>Craniata</taxon>
        <taxon>Vertebrata</taxon>
        <taxon>Euteleostomi</taxon>
        <taxon>Coelacanthiformes</taxon>
        <taxon>Coelacanthidae</taxon>
        <taxon>Latimeria</taxon>
    </lineage>
</organism>
<keyword evidence="6 14" id="KW-0813">Transport</keyword>
<protein>
    <recommendedName>
        <fullName evidence="5">Solute carrier family 2, facilitated glucose transporter member 5</fullName>
    </recommendedName>
    <alternativeName>
        <fullName evidence="13">Fructose transporter</fullName>
    </alternativeName>
    <alternativeName>
        <fullName evidence="12">Glucose transporter type 5, small intestine</fullName>
    </alternativeName>
</protein>
<sequence>MEEDRESEESGRSIGQTLVLTVCAVGIGGTFQYGFNISLINAPTVYIQKFVNDTWFERWDTPLESKLLTLIWSFIVSIFPLGGLVGALMAGPMAVNFGRKKSLLLNNLFVIVAAMLMGFSRASGFFELILMGRFVSGINSGISMNIQPMYLGESAPKNLRGAVALTSAPFTALGIVLGQIIGLREVLGTENLWPVLLALNGLPALIQLITLPFFPESPRYLLINKGEKEKCMKAIQRLWGAGDYQEEMDDMLAEQAAFGREKPKSIWELFTDQSVRWQTITLVVIYVFMQLCGVNTIYMYAFSIFKEAGVSPGHIQYINTGTGITEIITTSMCGYFTERFGRRPLLWMGYGVMGLIMGLLTITLSFQDSISWIPSCSIVLIFSFIICFGLGPSGVVASLQSELFMQTYRPAGYMVGGAGSWAGLFLIAMIFPFLIDLLGQFCFLIFLAYCVTASVFVYLFLPETKGKSMLEIWEDFNKLNFRGKSECMEPQLDKIVVIATRL</sequence>
<evidence type="ECO:0000256" key="8">
    <source>
        <dbReference type="ARBA" id="ARBA00022597"/>
    </source>
</evidence>
<evidence type="ECO:0000256" key="15">
    <source>
        <dbReference type="SAM" id="Phobius"/>
    </source>
</evidence>
<keyword evidence="7" id="KW-1003">Cell membrane</keyword>
<evidence type="ECO:0000256" key="7">
    <source>
        <dbReference type="ARBA" id="ARBA00022475"/>
    </source>
</evidence>
<accession>H3AQ06</accession>
<dbReference type="AlphaFoldDB" id="H3AQ06"/>
<reference evidence="17" key="2">
    <citation type="submission" date="2025-08" db="UniProtKB">
        <authorList>
            <consortium name="Ensembl"/>
        </authorList>
    </citation>
    <scope>IDENTIFICATION</scope>
</reference>
<dbReference type="InterPro" id="IPR003663">
    <property type="entry name" value="Sugar/inositol_transpt"/>
</dbReference>
<dbReference type="GO" id="GO:0055056">
    <property type="term" value="F:D-glucose transmembrane transporter activity"/>
    <property type="evidence" value="ECO:0007669"/>
    <property type="project" value="TreeGrafter"/>
</dbReference>
<dbReference type="PANTHER" id="PTHR23503:SF54">
    <property type="entry name" value="MAJOR FACILITATOR SUPERFAMILY (MFS) PROFILE DOMAIN-CONTAINING PROTEIN"/>
    <property type="match status" value="1"/>
</dbReference>
<evidence type="ECO:0000313" key="17">
    <source>
        <dbReference type="Ensembl" id="ENSLACP00000011727.1"/>
    </source>
</evidence>
<dbReference type="EMBL" id="AFYH01006207">
    <property type="status" value="NOT_ANNOTATED_CDS"/>
    <property type="molecule type" value="Genomic_DNA"/>
</dbReference>
<keyword evidence="10 15" id="KW-1133">Transmembrane helix</keyword>
<dbReference type="InterPro" id="IPR005829">
    <property type="entry name" value="Sugar_transporter_CS"/>
</dbReference>
<dbReference type="InterPro" id="IPR036259">
    <property type="entry name" value="MFS_trans_sf"/>
</dbReference>
<feature type="transmembrane region" description="Helical" evidence="15">
    <location>
        <begin position="158"/>
        <end position="181"/>
    </location>
</feature>
<dbReference type="OMA" id="INGSFQW"/>
<dbReference type="CDD" id="cd17432">
    <property type="entry name" value="MFS_GLUT_Class2"/>
    <property type="match status" value="1"/>
</dbReference>
<evidence type="ECO:0000256" key="9">
    <source>
        <dbReference type="ARBA" id="ARBA00022692"/>
    </source>
</evidence>
<dbReference type="InParanoid" id="H3AQ06"/>
<evidence type="ECO:0000256" key="11">
    <source>
        <dbReference type="ARBA" id="ARBA00023136"/>
    </source>
</evidence>
<dbReference type="EMBL" id="AFYH01006208">
    <property type="status" value="NOT_ANNOTATED_CDS"/>
    <property type="molecule type" value="Genomic_DNA"/>
</dbReference>
<evidence type="ECO:0000313" key="18">
    <source>
        <dbReference type="Proteomes" id="UP000008672"/>
    </source>
</evidence>
<reference evidence="17" key="3">
    <citation type="submission" date="2025-09" db="UniProtKB">
        <authorList>
            <consortium name="Ensembl"/>
        </authorList>
    </citation>
    <scope>IDENTIFICATION</scope>
</reference>
<keyword evidence="8" id="KW-0762">Sugar transport</keyword>
<feature type="transmembrane region" description="Helical" evidence="15">
    <location>
        <begin position="344"/>
        <end position="366"/>
    </location>
</feature>
<dbReference type="Bgee" id="ENSLACG00000010324">
    <property type="expression patterns" value="Expressed in chordate pharynx and 2 other cell types or tissues"/>
</dbReference>
<reference evidence="18" key="1">
    <citation type="submission" date="2011-08" db="EMBL/GenBank/DDBJ databases">
        <title>The draft genome of Latimeria chalumnae.</title>
        <authorList>
            <person name="Di Palma F."/>
            <person name="Alfoldi J."/>
            <person name="Johnson J."/>
            <person name="Berlin A."/>
            <person name="Gnerre S."/>
            <person name="Jaffe D."/>
            <person name="MacCallum I."/>
            <person name="Young S."/>
            <person name="Walker B.J."/>
            <person name="Lander E."/>
            <person name="Lindblad-Toh K."/>
        </authorList>
    </citation>
    <scope>NUCLEOTIDE SEQUENCE [LARGE SCALE GENOMIC DNA]</scope>
    <source>
        <strain evidence="18">Wild caught</strain>
    </source>
</reference>
<evidence type="ECO:0000256" key="4">
    <source>
        <dbReference type="ARBA" id="ARBA00007004"/>
    </source>
</evidence>
<evidence type="ECO:0000256" key="2">
    <source>
        <dbReference type="ARBA" id="ARBA00004135"/>
    </source>
</evidence>
<dbReference type="PROSITE" id="PS00217">
    <property type="entry name" value="SUGAR_TRANSPORT_2"/>
    <property type="match status" value="1"/>
</dbReference>
<feature type="domain" description="Major facilitator superfamily (MFS) profile" evidence="16">
    <location>
        <begin position="22"/>
        <end position="465"/>
    </location>
</feature>
<evidence type="ECO:0000256" key="1">
    <source>
        <dbReference type="ARBA" id="ARBA00000590"/>
    </source>
</evidence>
<feature type="transmembrane region" description="Helical" evidence="15">
    <location>
        <begin position="437"/>
        <end position="461"/>
    </location>
</feature>
<dbReference type="InterPro" id="IPR045263">
    <property type="entry name" value="GLUT"/>
</dbReference>
<feature type="transmembrane region" description="Helical" evidence="15">
    <location>
        <begin position="70"/>
        <end position="91"/>
    </location>
</feature>
<evidence type="ECO:0000256" key="6">
    <source>
        <dbReference type="ARBA" id="ARBA00022448"/>
    </source>
</evidence>
<dbReference type="EMBL" id="AFYH01006206">
    <property type="status" value="NOT_ANNOTATED_CDS"/>
    <property type="molecule type" value="Genomic_DNA"/>
</dbReference>
<keyword evidence="18" id="KW-1185">Reference proteome</keyword>
<dbReference type="FunCoup" id="H3AQ06">
    <property type="interactions" value="308"/>
</dbReference>
<feature type="transmembrane region" description="Helical" evidence="15">
    <location>
        <begin position="372"/>
        <end position="399"/>
    </location>
</feature>
<feature type="transmembrane region" description="Helical" evidence="15">
    <location>
        <begin position="283"/>
        <end position="305"/>
    </location>
</feature>
<proteinExistence type="inferred from homology"/>
<dbReference type="PANTHER" id="PTHR23503">
    <property type="entry name" value="SOLUTE CARRIER FAMILY 2"/>
    <property type="match status" value="1"/>
</dbReference>
<dbReference type="GO" id="GO:0042383">
    <property type="term" value="C:sarcolemma"/>
    <property type="evidence" value="ECO:0007669"/>
    <property type="project" value="UniProtKB-SubCell"/>
</dbReference>
<dbReference type="HOGENOM" id="CLU_001265_30_11_1"/>
<dbReference type="InterPro" id="IPR005828">
    <property type="entry name" value="MFS_sugar_transport-like"/>
</dbReference>
<dbReference type="NCBIfam" id="TIGR00879">
    <property type="entry name" value="SP"/>
    <property type="match status" value="1"/>
</dbReference>
<dbReference type="GO" id="GO:0046323">
    <property type="term" value="P:D-glucose import"/>
    <property type="evidence" value="ECO:0007669"/>
    <property type="project" value="TreeGrafter"/>
</dbReference>
<gene>
    <name evidence="17" type="primary">LOC102366828</name>
</gene>
<keyword evidence="11 15" id="KW-0472">Membrane</keyword>
<dbReference type="GO" id="GO:1990539">
    <property type="term" value="P:fructose import across plasma membrane"/>
    <property type="evidence" value="ECO:0007669"/>
    <property type="project" value="UniProtKB-ARBA"/>
</dbReference>
<name>H3AQ06_LATCH</name>
<dbReference type="Proteomes" id="UP000008672">
    <property type="component" value="Unassembled WGS sequence"/>
</dbReference>
<keyword evidence="9 15" id="KW-0812">Transmembrane</keyword>
<dbReference type="GeneTree" id="ENSGT00940000161061"/>
<feature type="transmembrane region" description="Helical" evidence="15">
    <location>
        <begin position="103"/>
        <end position="122"/>
    </location>
</feature>
<dbReference type="EMBL" id="AFYH01006205">
    <property type="status" value="NOT_ANNOTATED_CDS"/>
    <property type="molecule type" value="Genomic_DNA"/>
</dbReference>
<evidence type="ECO:0000256" key="14">
    <source>
        <dbReference type="RuleBase" id="RU003346"/>
    </source>
</evidence>
<comment type="subcellular location">
    <subcellularLocation>
        <location evidence="2">Cell membrane</location>
        <location evidence="2">Sarcolemma</location>
    </subcellularLocation>
    <subcellularLocation>
        <location evidence="3">Cell membrane</location>
        <topology evidence="3">Multi-pass membrane protein</topology>
    </subcellularLocation>
</comment>
<comment type="similarity">
    <text evidence="4">Belongs to the major facilitator superfamily. Sugar transporter (TC 2.A.1.1) family. Glucose transporter subfamily.</text>
</comment>
<dbReference type="EMBL" id="AFYH01006209">
    <property type="status" value="NOT_ANNOTATED_CDS"/>
    <property type="molecule type" value="Genomic_DNA"/>
</dbReference>
<dbReference type="Ensembl" id="ENSLACT00000011816.1">
    <property type="protein sequence ID" value="ENSLACP00000011727.1"/>
    <property type="gene ID" value="ENSLACG00000010324.1"/>
</dbReference>
<dbReference type="STRING" id="7897.ENSLACP00000011727"/>
<dbReference type="PRINTS" id="PR00171">
    <property type="entry name" value="SUGRTRNSPORT"/>
</dbReference>
<dbReference type="Gene3D" id="1.20.1250.20">
    <property type="entry name" value="MFS general substrate transporter like domains"/>
    <property type="match status" value="1"/>
</dbReference>
<comment type="catalytic activity">
    <reaction evidence="1">
        <text>D-fructose(out) = D-fructose(in)</text>
        <dbReference type="Rhea" id="RHEA:60372"/>
        <dbReference type="ChEBI" id="CHEBI:37721"/>
    </reaction>
</comment>
<evidence type="ECO:0000256" key="12">
    <source>
        <dbReference type="ARBA" id="ARBA00029961"/>
    </source>
</evidence>
<evidence type="ECO:0000259" key="16">
    <source>
        <dbReference type="PROSITE" id="PS50850"/>
    </source>
</evidence>